<protein>
    <submittedName>
        <fullName evidence="2">Uncharacterized protein</fullName>
    </submittedName>
</protein>
<organism evidence="2">
    <name type="scientific">Rhizophora mucronata</name>
    <name type="common">Asiatic mangrove</name>
    <dbReference type="NCBI Taxonomy" id="61149"/>
    <lineage>
        <taxon>Eukaryota</taxon>
        <taxon>Viridiplantae</taxon>
        <taxon>Streptophyta</taxon>
        <taxon>Embryophyta</taxon>
        <taxon>Tracheophyta</taxon>
        <taxon>Spermatophyta</taxon>
        <taxon>Magnoliopsida</taxon>
        <taxon>eudicotyledons</taxon>
        <taxon>Gunneridae</taxon>
        <taxon>Pentapetalae</taxon>
        <taxon>rosids</taxon>
        <taxon>fabids</taxon>
        <taxon>Malpighiales</taxon>
        <taxon>Rhizophoraceae</taxon>
        <taxon>Rhizophora</taxon>
    </lineage>
</organism>
<keyword evidence="1" id="KW-0472">Membrane</keyword>
<keyword evidence="1" id="KW-0812">Transmembrane</keyword>
<sequence>MLHLKWSSNILNCQVIVIFFYVICKTLGVLTNGKFSQ</sequence>
<proteinExistence type="predicted"/>
<evidence type="ECO:0000256" key="1">
    <source>
        <dbReference type="SAM" id="Phobius"/>
    </source>
</evidence>
<accession>A0A2P2IH88</accession>
<keyword evidence="1" id="KW-1133">Transmembrane helix</keyword>
<name>A0A2P2IH88_RHIMU</name>
<dbReference type="EMBL" id="GGEC01000103">
    <property type="protein sequence ID" value="MBW80586.1"/>
    <property type="molecule type" value="Transcribed_RNA"/>
</dbReference>
<evidence type="ECO:0000313" key="2">
    <source>
        <dbReference type="EMBL" id="MBW80586.1"/>
    </source>
</evidence>
<dbReference type="AlphaFoldDB" id="A0A2P2IH88"/>
<reference evidence="2" key="1">
    <citation type="submission" date="2018-02" db="EMBL/GenBank/DDBJ databases">
        <title>Rhizophora mucronata_Transcriptome.</title>
        <authorList>
            <person name="Meera S.P."/>
            <person name="Sreeshan A."/>
            <person name="Augustine A."/>
        </authorList>
    </citation>
    <scope>NUCLEOTIDE SEQUENCE</scope>
    <source>
        <tissue evidence="2">Leaf</tissue>
    </source>
</reference>
<feature type="transmembrane region" description="Helical" evidence="1">
    <location>
        <begin position="6"/>
        <end position="24"/>
    </location>
</feature>